<feature type="non-terminal residue" evidence="1">
    <location>
        <position position="23"/>
    </location>
</feature>
<dbReference type="AlphaFoldDB" id="A0A0F9GGL8"/>
<name>A0A0F9GGL8_9ZZZZ</name>
<evidence type="ECO:0000313" key="1">
    <source>
        <dbReference type="EMBL" id="KKL97974.1"/>
    </source>
</evidence>
<proteinExistence type="predicted"/>
<reference evidence="1" key="1">
    <citation type="journal article" date="2015" name="Nature">
        <title>Complex archaea that bridge the gap between prokaryotes and eukaryotes.</title>
        <authorList>
            <person name="Spang A."/>
            <person name="Saw J.H."/>
            <person name="Jorgensen S.L."/>
            <person name="Zaremba-Niedzwiedzka K."/>
            <person name="Martijn J."/>
            <person name="Lind A.E."/>
            <person name="van Eijk R."/>
            <person name="Schleper C."/>
            <person name="Guy L."/>
            <person name="Ettema T.J."/>
        </authorList>
    </citation>
    <scope>NUCLEOTIDE SEQUENCE</scope>
</reference>
<protein>
    <submittedName>
        <fullName evidence="1">Uncharacterized protein</fullName>
    </submittedName>
</protein>
<accession>A0A0F9GGL8</accession>
<sequence length="23" mass="2703">MDQHDKLKVAIKYWLHGKGYSNA</sequence>
<dbReference type="EMBL" id="LAZR01018034">
    <property type="protein sequence ID" value="KKL97974.1"/>
    <property type="molecule type" value="Genomic_DNA"/>
</dbReference>
<gene>
    <name evidence="1" type="ORF">LCGC14_1829080</name>
</gene>
<comment type="caution">
    <text evidence="1">The sequence shown here is derived from an EMBL/GenBank/DDBJ whole genome shotgun (WGS) entry which is preliminary data.</text>
</comment>
<organism evidence="1">
    <name type="scientific">marine sediment metagenome</name>
    <dbReference type="NCBI Taxonomy" id="412755"/>
    <lineage>
        <taxon>unclassified sequences</taxon>
        <taxon>metagenomes</taxon>
        <taxon>ecological metagenomes</taxon>
    </lineage>
</organism>